<sequence length="91" mass="10282">MSQPFKESSSSQAEQPLAESTTPAFQLCGLPLAENPSSFLKVKILEGLHSELLQTWPRHLNLLLQRICGWFKGWFCRAQSCISFTNVPFLN</sequence>
<evidence type="ECO:0000313" key="2">
    <source>
        <dbReference type="EMBL" id="GIY98905.1"/>
    </source>
</evidence>
<proteinExistence type="predicted"/>
<evidence type="ECO:0000256" key="1">
    <source>
        <dbReference type="SAM" id="MobiDB-lite"/>
    </source>
</evidence>
<evidence type="ECO:0000313" key="3">
    <source>
        <dbReference type="Proteomes" id="UP001054945"/>
    </source>
</evidence>
<dbReference type="AlphaFoldDB" id="A0AAV4XUN5"/>
<gene>
    <name evidence="2" type="ORF">CEXT_590091</name>
</gene>
<dbReference type="Proteomes" id="UP001054945">
    <property type="component" value="Unassembled WGS sequence"/>
</dbReference>
<name>A0AAV4XUN5_CAEEX</name>
<feature type="region of interest" description="Disordered" evidence="1">
    <location>
        <begin position="1"/>
        <end position="20"/>
    </location>
</feature>
<organism evidence="2 3">
    <name type="scientific">Caerostris extrusa</name>
    <name type="common">Bark spider</name>
    <name type="synonym">Caerostris bankana</name>
    <dbReference type="NCBI Taxonomy" id="172846"/>
    <lineage>
        <taxon>Eukaryota</taxon>
        <taxon>Metazoa</taxon>
        <taxon>Ecdysozoa</taxon>
        <taxon>Arthropoda</taxon>
        <taxon>Chelicerata</taxon>
        <taxon>Arachnida</taxon>
        <taxon>Araneae</taxon>
        <taxon>Araneomorphae</taxon>
        <taxon>Entelegynae</taxon>
        <taxon>Araneoidea</taxon>
        <taxon>Araneidae</taxon>
        <taxon>Caerostris</taxon>
    </lineage>
</organism>
<accession>A0AAV4XUN5</accession>
<protein>
    <submittedName>
        <fullName evidence="2">Uncharacterized protein</fullName>
    </submittedName>
</protein>
<reference evidence="2 3" key="1">
    <citation type="submission" date="2021-06" db="EMBL/GenBank/DDBJ databases">
        <title>Caerostris extrusa draft genome.</title>
        <authorList>
            <person name="Kono N."/>
            <person name="Arakawa K."/>
        </authorList>
    </citation>
    <scope>NUCLEOTIDE SEQUENCE [LARGE SCALE GENOMIC DNA]</scope>
</reference>
<comment type="caution">
    <text evidence="2">The sequence shown here is derived from an EMBL/GenBank/DDBJ whole genome shotgun (WGS) entry which is preliminary data.</text>
</comment>
<keyword evidence="3" id="KW-1185">Reference proteome</keyword>
<dbReference type="EMBL" id="BPLR01000985">
    <property type="protein sequence ID" value="GIY98905.1"/>
    <property type="molecule type" value="Genomic_DNA"/>
</dbReference>